<keyword evidence="4 5" id="KW-0472">Membrane</keyword>
<feature type="transmembrane region" description="Helical" evidence="5">
    <location>
        <begin position="111"/>
        <end position="130"/>
    </location>
</feature>
<dbReference type="PANTHER" id="PTHR23501">
    <property type="entry name" value="MAJOR FACILITATOR SUPERFAMILY"/>
    <property type="match status" value="1"/>
</dbReference>
<dbReference type="Pfam" id="PF07690">
    <property type="entry name" value="MFS_1"/>
    <property type="match status" value="1"/>
</dbReference>
<feature type="transmembrane region" description="Helical" evidence="5">
    <location>
        <begin position="378"/>
        <end position="400"/>
    </location>
</feature>
<keyword evidence="7" id="KW-1185">Reference proteome</keyword>
<evidence type="ECO:0000313" key="7">
    <source>
        <dbReference type="Proteomes" id="UP001610446"/>
    </source>
</evidence>
<feature type="transmembrane region" description="Helical" evidence="5">
    <location>
        <begin position="327"/>
        <end position="346"/>
    </location>
</feature>
<feature type="transmembrane region" description="Helical" evidence="5">
    <location>
        <begin position="200"/>
        <end position="220"/>
    </location>
</feature>
<evidence type="ECO:0000256" key="3">
    <source>
        <dbReference type="ARBA" id="ARBA00022989"/>
    </source>
</evidence>
<evidence type="ECO:0000256" key="5">
    <source>
        <dbReference type="SAM" id="Phobius"/>
    </source>
</evidence>
<accession>A0ABR4K4D4</accession>
<dbReference type="PANTHER" id="PTHR23501:SF109">
    <property type="entry name" value="MAJOR FACILITATOR SUPERFAMILY (MFS) PROFILE DOMAIN-CONTAINING PROTEIN-RELATED"/>
    <property type="match status" value="1"/>
</dbReference>
<comment type="subcellular location">
    <subcellularLocation>
        <location evidence="1">Membrane</location>
        <topology evidence="1">Multi-pass membrane protein</topology>
    </subcellularLocation>
</comment>
<dbReference type="InterPro" id="IPR011701">
    <property type="entry name" value="MFS"/>
</dbReference>
<keyword evidence="3 5" id="KW-1133">Transmembrane helix</keyword>
<evidence type="ECO:0000256" key="2">
    <source>
        <dbReference type="ARBA" id="ARBA00022692"/>
    </source>
</evidence>
<evidence type="ECO:0000256" key="4">
    <source>
        <dbReference type="ARBA" id="ARBA00023136"/>
    </source>
</evidence>
<dbReference type="SUPFAM" id="SSF103473">
    <property type="entry name" value="MFS general substrate transporter"/>
    <property type="match status" value="1"/>
</dbReference>
<feature type="transmembrane region" description="Helical" evidence="5">
    <location>
        <begin position="509"/>
        <end position="528"/>
    </location>
</feature>
<reference evidence="6 7" key="1">
    <citation type="submission" date="2024-07" db="EMBL/GenBank/DDBJ databases">
        <title>Section-level genome sequencing and comparative genomics of Aspergillus sections Usti and Cavernicolus.</title>
        <authorList>
            <consortium name="Lawrence Berkeley National Laboratory"/>
            <person name="Nybo J.L."/>
            <person name="Vesth T.C."/>
            <person name="Theobald S."/>
            <person name="Frisvad J.C."/>
            <person name="Larsen T.O."/>
            <person name="Kjaerboelling I."/>
            <person name="Rothschild-Mancinelli K."/>
            <person name="Lyhne E.K."/>
            <person name="Kogle M.E."/>
            <person name="Barry K."/>
            <person name="Clum A."/>
            <person name="Na H."/>
            <person name="Ledsgaard L."/>
            <person name="Lin J."/>
            <person name="Lipzen A."/>
            <person name="Kuo A."/>
            <person name="Riley R."/>
            <person name="Mondo S."/>
            <person name="Labutti K."/>
            <person name="Haridas S."/>
            <person name="Pangalinan J."/>
            <person name="Salamov A.A."/>
            <person name="Simmons B.A."/>
            <person name="Magnuson J.K."/>
            <person name="Chen J."/>
            <person name="Drula E."/>
            <person name="Henrissat B."/>
            <person name="Wiebenga A."/>
            <person name="Lubbers R.J."/>
            <person name="Gomes A.C."/>
            <person name="Makela M.R."/>
            <person name="Stajich J."/>
            <person name="Grigoriev I.V."/>
            <person name="Mortensen U.H."/>
            <person name="De Vries R.P."/>
            <person name="Baker S.E."/>
            <person name="Andersen M.R."/>
        </authorList>
    </citation>
    <scope>NUCLEOTIDE SEQUENCE [LARGE SCALE GENOMIC DNA]</scope>
    <source>
        <strain evidence="6 7">CBS 123904</strain>
    </source>
</reference>
<dbReference type="InterPro" id="IPR036259">
    <property type="entry name" value="MFS_trans_sf"/>
</dbReference>
<feature type="transmembrane region" description="Helical" evidence="5">
    <location>
        <begin position="166"/>
        <end position="188"/>
    </location>
</feature>
<proteinExistence type="predicted"/>
<protein>
    <submittedName>
        <fullName evidence="6">Major facilitator superfamily domain-containing protein</fullName>
    </submittedName>
</protein>
<evidence type="ECO:0000313" key="6">
    <source>
        <dbReference type="EMBL" id="KAL2847178.1"/>
    </source>
</evidence>
<organism evidence="6 7">
    <name type="scientific">Aspergillus pseudoustus</name>
    <dbReference type="NCBI Taxonomy" id="1810923"/>
    <lineage>
        <taxon>Eukaryota</taxon>
        <taxon>Fungi</taxon>
        <taxon>Dikarya</taxon>
        <taxon>Ascomycota</taxon>
        <taxon>Pezizomycotina</taxon>
        <taxon>Eurotiomycetes</taxon>
        <taxon>Eurotiomycetidae</taxon>
        <taxon>Eurotiales</taxon>
        <taxon>Aspergillaceae</taxon>
        <taxon>Aspergillus</taxon>
        <taxon>Aspergillus subgen. Nidulantes</taxon>
    </lineage>
</organism>
<gene>
    <name evidence="6" type="ORF">BJY01DRAFT_246952</name>
</gene>
<dbReference type="Proteomes" id="UP001610446">
    <property type="component" value="Unassembled WGS sequence"/>
</dbReference>
<name>A0ABR4K4D4_9EURO</name>
<keyword evidence="2 5" id="KW-0812">Transmembrane</keyword>
<feature type="transmembrane region" description="Helical" evidence="5">
    <location>
        <begin position="352"/>
        <end position="371"/>
    </location>
</feature>
<feature type="transmembrane region" description="Helical" evidence="5">
    <location>
        <begin position="39"/>
        <end position="61"/>
    </location>
</feature>
<feature type="transmembrane region" description="Helical" evidence="5">
    <location>
        <begin position="136"/>
        <end position="154"/>
    </location>
</feature>
<evidence type="ECO:0000256" key="1">
    <source>
        <dbReference type="ARBA" id="ARBA00004141"/>
    </source>
</evidence>
<feature type="transmembrane region" description="Helical" evidence="5">
    <location>
        <begin position="412"/>
        <end position="436"/>
    </location>
</feature>
<dbReference type="Gene3D" id="1.20.1250.20">
    <property type="entry name" value="MFS general substrate transporter like domains"/>
    <property type="match status" value="1"/>
</dbReference>
<feature type="transmembrane region" description="Helical" evidence="5">
    <location>
        <begin position="240"/>
        <end position="259"/>
    </location>
</feature>
<dbReference type="EMBL" id="JBFXLU010000058">
    <property type="protein sequence ID" value="KAL2847178.1"/>
    <property type="molecule type" value="Genomic_DNA"/>
</dbReference>
<sequence>MPPVAEEQRAEKDGVGTQHIDTFEQVSAPPSREYMGWQFAGILLSVSLGFYAAILGTFPSWNLLSPISTTIPRVIGQDPPFRWAFPTLLLCQSASALLFGRASDLVGRRWIFIGGNTLSFVGFLACSRAAESTTISAMVGLGTGIQLMGPFSALAELVPPQHRFTIVGISMALLAPLLAMVPAISLALVTETKEGWRWNYAINAILSFVSAALLSISYRAPTVPPHMLDHRPNTMPPKKAWIGLIVFVISCSVLTYSLLWGGNTFDAFYGARFHTPGRSIFRDVGNIAQIHIAGQISLLLWFLPSAQQLVFTIIMGETGMKAAWHETCYYAGLTAGFILASIALLRPRGLKWHLAASVAVCMVFLCALAGINTTKHETMLAFSTLIGIGQGYAMVVSHVVAPMTAGKSNLGFVAGVIVGFRNLNYSVLNAILFALFTPRFTDRLQTLVTQAALEGGLPSSSLPALMEQIQVTIASGDPTALLTVPGISLGVLGAVQEAVARAATEAFRFILLITEVYAIPLLVIAILAPNTDMVLKPDDE</sequence>
<comment type="caution">
    <text evidence="6">The sequence shown here is derived from an EMBL/GenBank/DDBJ whole genome shotgun (WGS) entry which is preliminary data.</text>
</comment>